<dbReference type="GO" id="GO:0035243">
    <property type="term" value="F:protein-arginine omega-N symmetric methyltransferase activity"/>
    <property type="evidence" value="ECO:0007669"/>
    <property type="project" value="UniProtKB-EC"/>
</dbReference>
<dbReference type="InterPro" id="IPR029063">
    <property type="entry name" value="SAM-dependent_MTases_sf"/>
</dbReference>
<comment type="catalytic activity">
    <reaction evidence="6 7">
        <text>L-arginyl-[protein] + 2 S-adenosyl-L-methionine = N(omega),N(omega)'-dimethyl-L-arginyl-[protein] + 2 S-adenosyl-L-homocysteine + 2 H(+)</text>
        <dbReference type="Rhea" id="RHEA:48108"/>
        <dbReference type="Rhea" id="RHEA-COMP:10532"/>
        <dbReference type="Rhea" id="RHEA-COMP:11992"/>
        <dbReference type="ChEBI" id="CHEBI:15378"/>
        <dbReference type="ChEBI" id="CHEBI:29965"/>
        <dbReference type="ChEBI" id="CHEBI:57856"/>
        <dbReference type="ChEBI" id="CHEBI:59789"/>
        <dbReference type="ChEBI" id="CHEBI:88221"/>
        <dbReference type="EC" id="2.1.1.320"/>
    </reaction>
</comment>
<dbReference type="EMBL" id="VCEB01000010">
    <property type="protein sequence ID" value="KAB0372711.1"/>
    <property type="molecule type" value="Genomic_DNA"/>
</dbReference>
<dbReference type="SUPFAM" id="SSF53335">
    <property type="entry name" value="S-adenosyl-L-methionine-dependent methyltransferases"/>
    <property type="match status" value="1"/>
</dbReference>
<keyword evidence="3 7" id="KW-0489">Methyltransferase</keyword>
<comment type="caution">
    <text evidence="9">The sequence shown here is derived from an EMBL/GenBank/DDBJ whole genome shotgun (WGS) entry which is preliminary data.</text>
</comment>
<dbReference type="Proteomes" id="UP000326062">
    <property type="component" value="Chromosome 9"/>
</dbReference>
<dbReference type="GO" id="GO:0032981">
    <property type="term" value="P:mitochondrial respiratory chain complex I assembly"/>
    <property type="evidence" value="ECO:0007669"/>
    <property type="project" value="TreeGrafter"/>
</dbReference>
<evidence type="ECO:0000256" key="1">
    <source>
        <dbReference type="ARBA" id="ARBA00004173"/>
    </source>
</evidence>
<comment type="similarity">
    <text evidence="2 7">Belongs to the NDUFAF7 family.</text>
</comment>
<comment type="function">
    <text evidence="7">Arginine methyltransferase involved in the assembly or stability of mitochondrial NADH:ubiquinone oxidoreductase complex (complex I).</text>
</comment>
<dbReference type="AlphaFoldDB" id="A0A5N3XFH7"/>
<dbReference type="PANTHER" id="PTHR12049">
    <property type="entry name" value="PROTEIN ARGININE METHYLTRANSFERASE NDUFAF7, MITOCHONDRIAL"/>
    <property type="match status" value="1"/>
</dbReference>
<dbReference type="InterPro" id="IPR038375">
    <property type="entry name" value="NDUFAF7_sf"/>
</dbReference>
<reference evidence="9 10" key="1">
    <citation type="submission" date="2019-06" db="EMBL/GenBank/DDBJ databases">
        <title>Discovery of a novel chromosome fission-fusion reversal in muntjac.</title>
        <authorList>
            <person name="Mudd A.B."/>
            <person name="Bredeson J.V."/>
            <person name="Baum R."/>
            <person name="Hockemeyer D."/>
            <person name="Rokhsar D.S."/>
        </authorList>
    </citation>
    <scope>NUCLEOTIDE SEQUENCE [LARGE SCALE GENOMIC DNA]</scope>
    <source>
        <strain evidence="9">UCam_UCB_Mr</strain>
        <tissue evidence="9">Fibroblast cell line</tissue>
    </source>
</reference>
<evidence type="ECO:0000256" key="5">
    <source>
        <dbReference type="ARBA" id="ARBA00023128"/>
    </source>
</evidence>
<evidence type="ECO:0000256" key="8">
    <source>
        <dbReference type="SAM" id="Phobius"/>
    </source>
</evidence>
<dbReference type="GO" id="GO:0032259">
    <property type="term" value="P:methylation"/>
    <property type="evidence" value="ECO:0007669"/>
    <property type="project" value="UniProtKB-KW"/>
</dbReference>
<dbReference type="Gene3D" id="3.40.50.12710">
    <property type="match status" value="1"/>
</dbReference>
<proteinExistence type="inferred from homology"/>
<accession>A0A5N3XFH7</accession>
<keyword evidence="8" id="KW-0812">Transmembrane</keyword>
<keyword evidence="5 7" id="KW-0496">Mitochondrion</keyword>
<name>A0A5N3XFH7_MUNRE</name>
<keyword evidence="4 7" id="KW-0808">Transferase</keyword>
<feature type="transmembrane region" description="Helical" evidence="8">
    <location>
        <begin position="155"/>
        <end position="173"/>
    </location>
</feature>
<dbReference type="EC" id="2.1.1.320" evidence="7"/>
<comment type="subcellular location">
    <subcellularLocation>
        <location evidence="1 7">Mitochondrion</location>
    </subcellularLocation>
</comment>
<keyword evidence="10" id="KW-1185">Reference proteome</keyword>
<keyword evidence="8" id="KW-0472">Membrane</keyword>
<evidence type="ECO:0000313" key="9">
    <source>
        <dbReference type="EMBL" id="KAB0372711.1"/>
    </source>
</evidence>
<gene>
    <name evidence="9" type="ORF">FD755_015464</name>
</gene>
<protein>
    <recommendedName>
        <fullName evidence="7">Protein arginine methyltransferase NDUFAF7</fullName>
        <ecNumber evidence="7">2.1.1.320</ecNumber>
    </recommendedName>
</protein>
<dbReference type="InterPro" id="IPR003788">
    <property type="entry name" value="NDUFAF7"/>
</dbReference>
<evidence type="ECO:0000256" key="2">
    <source>
        <dbReference type="ARBA" id="ARBA00005891"/>
    </source>
</evidence>
<organism evidence="9 10">
    <name type="scientific">Muntiacus reevesi</name>
    <name type="common">Reeves' muntjac</name>
    <name type="synonym">Cervus reevesi</name>
    <dbReference type="NCBI Taxonomy" id="9886"/>
    <lineage>
        <taxon>Eukaryota</taxon>
        <taxon>Metazoa</taxon>
        <taxon>Chordata</taxon>
        <taxon>Craniata</taxon>
        <taxon>Vertebrata</taxon>
        <taxon>Euteleostomi</taxon>
        <taxon>Mammalia</taxon>
        <taxon>Eutheria</taxon>
        <taxon>Laurasiatheria</taxon>
        <taxon>Artiodactyla</taxon>
        <taxon>Ruminantia</taxon>
        <taxon>Pecora</taxon>
        <taxon>Cervidae</taxon>
        <taxon>Muntiacinae</taxon>
        <taxon>Muntiacus</taxon>
    </lineage>
</organism>
<dbReference type="PANTHER" id="PTHR12049:SF7">
    <property type="entry name" value="PROTEIN ARGININE METHYLTRANSFERASE NDUFAF7, MITOCHONDRIAL"/>
    <property type="match status" value="1"/>
</dbReference>
<evidence type="ECO:0000256" key="3">
    <source>
        <dbReference type="ARBA" id="ARBA00022603"/>
    </source>
</evidence>
<evidence type="ECO:0000256" key="6">
    <source>
        <dbReference type="ARBA" id="ARBA00048612"/>
    </source>
</evidence>
<evidence type="ECO:0000313" key="10">
    <source>
        <dbReference type="Proteomes" id="UP000326062"/>
    </source>
</evidence>
<sequence>MNFLAAAGARRLCAMRAVFPYLWRGKYFSSGNEPAENNSVTPMLRHLTYKIKSTGPITVAEYMKEVLTNPAKGYYMNRDMLGEEGDFITSPEISQMLGELLGIWFIREWITAGKNAAFQLVERGPGLVWICSFLLSLTLSGVFIRVHIRQFWKLFLNPFFGLFVLILFAFYLWNSFIDMLSFLG</sequence>
<feature type="transmembrane region" description="Helical" evidence="8">
    <location>
        <begin position="127"/>
        <end position="148"/>
    </location>
</feature>
<dbReference type="GO" id="GO:0005739">
    <property type="term" value="C:mitochondrion"/>
    <property type="evidence" value="ECO:0007669"/>
    <property type="project" value="UniProtKB-SubCell"/>
</dbReference>
<evidence type="ECO:0000256" key="4">
    <source>
        <dbReference type="ARBA" id="ARBA00022679"/>
    </source>
</evidence>
<keyword evidence="8" id="KW-1133">Transmembrane helix</keyword>
<evidence type="ECO:0000256" key="7">
    <source>
        <dbReference type="RuleBase" id="RU364114"/>
    </source>
</evidence>